<dbReference type="PROSITE" id="PS00211">
    <property type="entry name" value="ABC_TRANSPORTER_1"/>
    <property type="match status" value="1"/>
</dbReference>
<dbReference type="RefSeq" id="WP_011023287.1">
    <property type="nucleotide sequence ID" value="NC_003552.1"/>
</dbReference>
<dbReference type="PhylomeDB" id="Q8TKP2"/>
<dbReference type="Gene3D" id="3.40.50.300">
    <property type="entry name" value="P-loop containing nucleotide triphosphate hydrolases"/>
    <property type="match status" value="1"/>
</dbReference>
<comment type="similarity">
    <text evidence="1">Belongs to the ABC transporter superfamily.</text>
</comment>
<comment type="function">
    <text evidence="6">Required for corrinoid utilization. Probably part of the ABC transporter complex BtuCDF involved in cobalamin (vitamin B12) import. Probably responsible for energy coupling to the transport system.</text>
</comment>
<keyword evidence="3" id="KW-0547">Nucleotide-binding</keyword>
<dbReference type="InParanoid" id="Q8TKP2"/>
<accession>Q8TKP2</accession>
<evidence type="ECO:0000256" key="9">
    <source>
        <dbReference type="ARBA" id="ARBA00077139"/>
    </source>
</evidence>
<evidence type="ECO:0000313" key="11">
    <source>
        <dbReference type="EMBL" id="AAM06727.1"/>
    </source>
</evidence>
<evidence type="ECO:0000256" key="2">
    <source>
        <dbReference type="ARBA" id="ARBA00022448"/>
    </source>
</evidence>
<dbReference type="GO" id="GO:0042626">
    <property type="term" value="F:ATPase-coupled transmembrane transporter activity"/>
    <property type="evidence" value="ECO:0000318"/>
    <property type="project" value="GO_Central"/>
</dbReference>
<dbReference type="PANTHER" id="PTHR42734">
    <property type="entry name" value="METAL TRANSPORT SYSTEM ATP-BINDING PROTEIN TM_0124-RELATED"/>
    <property type="match status" value="1"/>
</dbReference>
<dbReference type="InterPro" id="IPR003439">
    <property type="entry name" value="ABC_transporter-like_ATP-bd"/>
</dbReference>
<dbReference type="SMART" id="SM00382">
    <property type="entry name" value="AAA"/>
    <property type="match status" value="1"/>
</dbReference>
<dbReference type="GO" id="GO:0005524">
    <property type="term" value="F:ATP binding"/>
    <property type="evidence" value="ECO:0007669"/>
    <property type="project" value="UniProtKB-KW"/>
</dbReference>
<protein>
    <recommendedName>
        <fullName evidence="8">Cobalamin import ATP-binding protein BtuD</fullName>
        <ecNumber evidence="7">7.6.2.8</ecNumber>
    </recommendedName>
    <alternativeName>
        <fullName evidence="9">Vitamin B12-transporting ATPase</fullName>
    </alternativeName>
</protein>
<dbReference type="STRING" id="188937.MA_3358"/>
<dbReference type="EnsemblBacteria" id="AAM06727">
    <property type="protein sequence ID" value="AAM06727"/>
    <property type="gene ID" value="MA_3358"/>
</dbReference>
<comment type="catalytic activity">
    <reaction evidence="5">
        <text>an R-cob(III)alamin(out) + ATP + H2O = an R-cob(III)alamin(in) + ADP + phosphate + H(+)</text>
        <dbReference type="Rhea" id="RHEA:17873"/>
        <dbReference type="ChEBI" id="CHEBI:15377"/>
        <dbReference type="ChEBI" id="CHEBI:15378"/>
        <dbReference type="ChEBI" id="CHEBI:30616"/>
        <dbReference type="ChEBI" id="CHEBI:43474"/>
        <dbReference type="ChEBI" id="CHEBI:140785"/>
        <dbReference type="ChEBI" id="CHEBI:456216"/>
        <dbReference type="EC" id="7.6.2.8"/>
    </reaction>
</comment>
<keyword evidence="12" id="KW-1185">Reference proteome</keyword>
<evidence type="ECO:0000256" key="6">
    <source>
        <dbReference type="ARBA" id="ARBA00058960"/>
    </source>
</evidence>
<dbReference type="GO" id="GO:0043190">
    <property type="term" value="C:ATP-binding cassette (ABC) transporter complex"/>
    <property type="evidence" value="ECO:0000318"/>
    <property type="project" value="GO_Central"/>
</dbReference>
<dbReference type="GO" id="GO:0015420">
    <property type="term" value="F:ABC-type vitamin B12 transporter activity"/>
    <property type="evidence" value="ECO:0007669"/>
    <property type="project" value="UniProtKB-EC"/>
</dbReference>
<name>Q8TKP2_METAC</name>
<evidence type="ECO:0000259" key="10">
    <source>
        <dbReference type="PROSITE" id="PS50893"/>
    </source>
</evidence>
<evidence type="ECO:0000256" key="4">
    <source>
        <dbReference type="ARBA" id="ARBA00022840"/>
    </source>
</evidence>
<feature type="domain" description="ABC transporter" evidence="10">
    <location>
        <begin position="4"/>
        <end position="237"/>
    </location>
</feature>
<dbReference type="HOGENOM" id="CLU_000604_1_11_2"/>
<evidence type="ECO:0000256" key="8">
    <source>
        <dbReference type="ARBA" id="ARBA00073649"/>
    </source>
</evidence>
<evidence type="ECO:0000256" key="3">
    <source>
        <dbReference type="ARBA" id="ARBA00022741"/>
    </source>
</evidence>
<dbReference type="Proteomes" id="UP000002487">
    <property type="component" value="Chromosome"/>
</dbReference>
<evidence type="ECO:0000256" key="5">
    <source>
        <dbReference type="ARBA" id="ARBA00050590"/>
    </source>
</evidence>
<evidence type="ECO:0000256" key="1">
    <source>
        <dbReference type="ARBA" id="ARBA00005417"/>
    </source>
</evidence>
<sequence>MMSISVNNVSFRYPTVKVLDDISFAVEPGDCMVILGKNGVGKSTLLKCINRILKVNPGDIEIGGSNIREMDNNELAQKIGYVLQSSQFSDTTVFDAILLGRKPYIKWDVTSKDLEIATDVLISLSLQEYSMRRVNELSGGEMQKVAIARALTQQPDVLMFDEPTSNLDLKNQLEVIRLIKDVVKEKHISATVTMHDLNLALRFGNKFIMMKSGKIHAIGGMDVFTTDNISKVYDVDVTIETYNGHPVVIPLEGSSLEGSSL</sequence>
<proteinExistence type="inferred from homology"/>
<dbReference type="EC" id="7.6.2.8" evidence="7"/>
<reference evidence="11 12" key="1">
    <citation type="journal article" date="2002" name="Genome Res.">
        <title>The genome of Methanosarcina acetivorans reveals extensive metabolic and physiological diversity.</title>
        <authorList>
            <person name="Galagan J.E."/>
            <person name="Nusbaum C."/>
            <person name="Roy A."/>
            <person name="Endrizzi M.G."/>
            <person name="Macdonald P."/>
            <person name="FitzHugh W."/>
            <person name="Calvo S."/>
            <person name="Engels R."/>
            <person name="Smirnov S."/>
            <person name="Atnoor D."/>
            <person name="Brown A."/>
            <person name="Allen N."/>
            <person name="Naylor J."/>
            <person name="Stange-Thomann N."/>
            <person name="DeArellano K."/>
            <person name="Johnson R."/>
            <person name="Linton L."/>
            <person name="McEwan P."/>
            <person name="McKernan K."/>
            <person name="Talamas J."/>
            <person name="Tirrell A."/>
            <person name="Ye W."/>
            <person name="Zimmer A."/>
            <person name="Barber R.D."/>
            <person name="Cann I."/>
            <person name="Graham D.E."/>
            <person name="Grahame D.A."/>
            <person name="Guss A."/>
            <person name="Hedderich R."/>
            <person name="Ingram-Smith C."/>
            <person name="Kuettner C.H."/>
            <person name="Krzycki J.A."/>
            <person name="Leigh J.A."/>
            <person name="Li W."/>
            <person name="Liu J."/>
            <person name="Mukhopadhyay B."/>
            <person name="Reeve J.N."/>
            <person name="Smith K."/>
            <person name="Springer T.A."/>
            <person name="Umayam L.A."/>
            <person name="White O."/>
            <person name="White R.H."/>
            <person name="de Macario E.C."/>
            <person name="Ferry J.G."/>
            <person name="Jarrell K.F."/>
            <person name="Jing H."/>
            <person name="Macario A.J.L."/>
            <person name="Paulsen I."/>
            <person name="Pritchett M."/>
            <person name="Sowers K.R."/>
            <person name="Swanson R.V."/>
            <person name="Zinder S.H."/>
            <person name="Lander E."/>
            <person name="Metcalf W.W."/>
            <person name="Birren B."/>
        </authorList>
    </citation>
    <scope>NUCLEOTIDE SEQUENCE [LARGE SCALE GENOMIC DNA]</scope>
    <source>
        <strain evidence="12">ATCC 35395 / DSM 2834 / JCM 12185 / C2A</strain>
    </source>
</reference>
<organism evidence="11 12">
    <name type="scientific">Methanosarcina acetivorans (strain ATCC 35395 / DSM 2834 / JCM 12185 / C2A)</name>
    <dbReference type="NCBI Taxonomy" id="188937"/>
    <lineage>
        <taxon>Archaea</taxon>
        <taxon>Methanobacteriati</taxon>
        <taxon>Methanobacteriota</taxon>
        <taxon>Stenosarchaea group</taxon>
        <taxon>Methanomicrobia</taxon>
        <taxon>Methanosarcinales</taxon>
        <taxon>Methanosarcinaceae</taxon>
        <taxon>Methanosarcina</taxon>
    </lineage>
</organism>
<dbReference type="InterPro" id="IPR003593">
    <property type="entry name" value="AAA+_ATPase"/>
</dbReference>
<dbReference type="AlphaFoldDB" id="Q8TKP2"/>
<dbReference type="InterPro" id="IPR050153">
    <property type="entry name" value="Metal_Ion_Import_ABC"/>
</dbReference>
<gene>
    <name evidence="11" type="ordered locus">MA_3358</name>
</gene>
<dbReference type="KEGG" id="mac:MA_3358"/>
<dbReference type="CDD" id="cd03214">
    <property type="entry name" value="ABC_Iron-Siderophores_B12_Hemin"/>
    <property type="match status" value="1"/>
</dbReference>
<evidence type="ECO:0000256" key="7">
    <source>
        <dbReference type="ARBA" id="ARBA00066387"/>
    </source>
</evidence>
<dbReference type="InterPro" id="IPR017871">
    <property type="entry name" value="ABC_transporter-like_CS"/>
</dbReference>
<dbReference type="PANTHER" id="PTHR42734:SF6">
    <property type="entry name" value="MOLYBDATE IMPORT ATP-BINDING PROTEIN MOLC"/>
    <property type="match status" value="1"/>
</dbReference>
<keyword evidence="4 11" id="KW-0067">ATP-binding</keyword>
<evidence type="ECO:0000313" key="12">
    <source>
        <dbReference type="Proteomes" id="UP000002487"/>
    </source>
</evidence>
<dbReference type="FunFam" id="3.40.50.300:FF:000134">
    <property type="entry name" value="Iron-enterobactin ABC transporter ATP-binding protein"/>
    <property type="match status" value="1"/>
</dbReference>
<dbReference type="EMBL" id="AE010299">
    <property type="protein sequence ID" value="AAM06727.1"/>
    <property type="molecule type" value="Genomic_DNA"/>
</dbReference>
<dbReference type="GO" id="GO:0016887">
    <property type="term" value="F:ATP hydrolysis activity"/>
    <property type="evidence" value="ECO:0007669"/>
    <property type="project" value="InterPro"/>
</dbReference>
<dbReference type="InterPro" id="IPR027417">
    <property type="entry name" value="P-loop_NTPase"/>
</dbReference>
<keyword evidence="2" id="KW-0813">Transport</keyword>
<dbReference type="PROSITE" id="PS50893">
    <property type="entry name" value="ABC_TRANSPORTER_2"/>
    <property type="match status" value="1"/>
</dbReference>
<dbReference type="GeneID" id="1475251"/>
<dbReference type="Pfam" id="PF00005">
    <property type="entry name" value="ABC_tran"/>
    <property type="match status" value="1"/>
</dbReference>
<dbReference type="SUPFAM" id="SSF52540">
    <property type="entry name" value="P-loop containing nucleoside triphosphate hydrolases"/>
    <property type="match status" value="1"/>
</dbReference>